<keyword evidence="5 6" id="KW-0472">Membrane</keyword>
<dbReference type="Gene3D" id="3.10.20.370">
    <property type="match status" value="1"/>
</dbReference>
<feature type="transmembrane region" description="Helical" evidence="6">
    <location>
        <begin position="279"/>
        <end position="301"/>
    </location>
</feature>
<dbReference type="SUPFAM" id="SSF56672">
    <property type="entry name" value="DNA/RNA polymerases"/>
    <property type="match status" value="1"/>
</dbReference>
<dbReference type="PANTHER" id="PTHR23302">
    <property type="entry name" value="TRANSMEMBRANE CHANNEL-RELATED"/>
    <property type="match status" value="1"/>
</dbReference>
<feature type="domain" description="Reverse transcriptase/retrotransposon-derived protein RNase H-like" evidence="8">
    <location>
        <begin position="402"/>
        <end position="486"/>
    </location>
</feature>
<comment type="caution">
    <text evidence="9">The sequence shown here is derived from an EMBL/GenBank/DDBJ whole genome shotgun (WGS) entry which is preliminary data.</text>
</comment>
<feature type="transmembrane region" description="Helical" evidence="6">
    <location>
        <begin position="205"/>
        <end position="234"/>
    </location>
</feature>
<keyword evidence="3 6" id="KW-0812">Transmembrane</keyword>
<reference evidence="9 10" key="1">
    <citation type="submission" date="2024-09" db="EMBL/GenBank/DDBJ databases">
        <title>A chromosome-level genome assembly of Gray's grenadier anchovy, Coilia grayii.</title>
        <authorList>
            <person name="Fu Z."/>
        </authorList>
    </citation>
    <scope>NUCLEOTIDE SEQUENCE [LARGE SCALE GENOMIC DNA]</scope>
    <source>
        <strain evidence="9">G4</strain>
        <tissue evidence="9">Muscle</tissue>
    </source>
</reference>
<dbReference type="PANTHER" id="PTHR23302:SF4">
    <property type="entry name" value="TRANSMEMBRANE CHANNEL-LIKE PROTEIN 6"/>
    <property type="match status" value="1"/>
</dbReference>
<dbReference type="InterPro" id="IPR012496">
    <property type="entry name" value="TMC_dom"/>
</dbReference>
<dbReference type="GO" id="GO:0016020">
    <property type="term" value="C:membrane"/>
    <property type="evidence" value="ECO:0007669"/>
    <property type="project" value="UniProtKB-SubCell"/>
</dbReference>
<dbReference type="Pfam" id="PF07810">
    <property type="entry name" value="TMC"/>
    <property type="match status" value="1"/>
</dbReference>
<dbReference type="AlphaFoldDB" id="A0ABD1KS80"/>
<dbReference type="Pfam" id="PF17919">
    <property type="entry name" value="RT_RNaseH_2"/>
    <property type="match status" value="1"/>
</dbReference>
<sequence length="488" mass="54795">MQRGHMSTLGGVQLWRGQLKRVGAHFGTGVLSYFLFMQRLLLYNGVMAILMGMFVVLPQATLGPRSAESQQNFTGLELLTGEGYFTNSLLYYGFYTNSTPRQACLTPLLTECNEGVELGYSIPLAYLFIVIISFFITCILLVYSLSKSLGKTLQSEGGLTVWLFSSWDFKVTKKSSVFLRRANINTQLKELISERMAQRRRGWRVWLWQGLVCGLVWTICLTCTGVCILGIFLYVKFIHETVKHLFGLPLLVSCANLLLPGLFRAVSSAEGFQSPSTQAYVAITRNLLLKTSILSLLTYHWMTDLGTLSDTCWETYAGQELYRHVITDLLMTLLHTIFGEFLWSNRPSQCSRKPTPVHSGPRTYPKSLHYCGFFSCWGLVAKLQPGPEKKKAGPGISLRDHWDWGCEQTFNILKQMLIGAPVLGYADFSKPFVFEIDASGLGLGAVLSQEQQGELRRPIAYASRGLKLPERNMSNYSVMKLELLALGQ</sequence>
<feature type="transmembrane region" description="Helical" evidence="6">
    <location>
        <begin position="124"/>
        <end position="145"/>
    </location>
</feature>
<dbReference type="InterPro" id="IPR043502">
    <property type="entry name" value="DNA/RNA_pol_sf"/>
</dbReference>
<protein>
    <recommendedName>
        <fullName evidence="6">Transmembrane channel-like protein</fullName>
    </recommendedName>
</protein>
<dbReference type="InterPro" id="IPR041577">
    <property type="entry name" value="RT_RNaseH_2"/>
</dbReference>
<dbReference type="InterPro" id="IPR038900">
    <property type="entry name" value="TMC"/>
</dbReference>
<evidence type="ECO:0000256" key="5">
    <source>
        <dbReference type="ARBA" id="ARBA00023136"/>
    </source>
</evidence>
<evidence type="ECO:0000313" key="10">
    <source>
        <dbReference type="Proteomes" id="UP001591681"/>
    </source>
</evidence>
<dbReference type="EMBL" id="JBHFQA010000003">
    <property type="protein sequence ID" value="KAL2102024.1"/>
    <property type="molecule type" value="Genomic_DNA"/>
</dbReference>
<evidence type="ECO:0000256" key="6">
    <source>
        <dbReference type="RuleBase" id="RU310713"/>
    </source>
</evidence>
<name>A0ABD1KS80_9TELE</name>
<keyword evidence="4 6" id="KW-1133">Transmembrane helix</keyword>
<feature type="domain" description="TMC" evidence="7">
    <location>
        <begin position="312"/>
        <end position="351"/>
    </location>
</feature>
<feature type="transmembrane region" description="Helical" evidence="6">
    <location>
        <begin position="246"/>
        <end position="267"/>
    </location>
</feature>
<feature type="transmembrane region" description="Helical" evidence="6">
    <location>
        <begin position="321"/>
        <end position="343"/>
    </location>
</feature>
<organism evidence="9 10">
    <name type="scientific">Coilia grayii</name>
    <name type="common">Gray's grenadier anchovy</name>
    <dbReference type="NCBI Taxonomy" id="363190"/>
    <lineage>
        <taxon>Eukaryota</taxon>
        <taxon>Metazoa</taxon>
        <taxon>Chordata</taxon>
        <taxon>Craniata</taxon>
        <taxon>Vertebrata</taxon>
        <taxon>Euteleostomi</taxon>
        <taxon>Actinopterygii</taxon>
        <taxon>Neopterygii</taxon>
        <taxon>Teleostei</taxon>
        <taxon>Clupei</taxon>
        <taxon>Clupeiformes</taxon>
        <taxon>Clupeoidei</taxon>
        <taxon>Engraulidae</taxon>
        <taxon>Coilinae</taxon>
        <taxon>Coilia</taxon>
    </lineage>
</organism>
<evidence type="ECO:0000259" key="8">
    <source>
        <dbReference type="Pfam" id="PF17919"/>
    </source>
</evidence>
<dbReference type="Proteomes" id="UP001591681">
    <property type="component" value="Unassembled WGS sequence"/>
</dbReference>
<evidence type="ECO:0000256" key="3">
    <source>
        <dbReference type="ARBA" id="ARBA00022692"/>
    </source>
</evidence>
<accession>A0ABD1KS80</accession>
<proteinExistence type="inferred from homology"/>
<evidence type="ECO:0000313" key="9">
    <source>
        <dbReference type="EMBL" id="KAL2102024.1"/>
    </source>
</evidence>
<evidence type="ECO:0000259" key="7">
    <source>
        <dbReference type="Pfam" id="PF07810"/>
    </source>
</evidence>
<comment type="subcellular location">
    <subcellularLocation>
        <location evidence="1 6">Membrane</location>
        <topology evidence="1 6">Multi-pass membrane protein</topology>
    </subcellularLocation>
</comment>
<comment type="similarity">
    <text evidence="2 6">Belongs to the TMC family.</text>
</comment>
<gene>
    <name evidence="9" type="ORF">ACEWY4_003785</name>
</gene>
<evidence type="ECO:0000256" key="4">
    <source>
        <dbReference type="ARBA" id="ARBA00022989"/>
    </source>
</evidence>
<keyword evidence="10" id="KW-1185">Reference proteome</keyword>
<evidence type="ECO:0000256" key="2">
    <source>
        <dbReference type="ARBA" id="ARBA00006510"/>
    </source>
</evidence>
<evidence type="ECO:0000256" key="1">
    <source>
        <dbReference type="ARBA" id="ARBA00004141"/>
    </source>
</evidence>
<feature type="transmembrane region" description="Helical" evidence="6">
    <location>
        <begin position="40"/>
        <end position="60"/>
    </location>
</feature>